<dbReference type="PANTHER" id="PTHR14187">
    <property type="entry name" value="ALPHA KINASE/ELONGATION FACTOR 2 KINASE"/>
    <property type="match status" value="1"/>
</dbReference>
<dbReference type="Gene3D" id="3.30.420.40">
    <property type="match status" value="1"/>
</dbReference>
<dbReference type="PANTHER" id="PTHR14187:SF5">
    <property type="entry name" value="HEAT SHOCK 70 KDA PROTEIN 12A"/>
    <property type="match status" value="1"/>
</dbReference>
<keyword evidence="2" id="KW-1185">Reference proteome</keyword>
<sequence length="223" mass="25776">MLLYQGNDINAIEVFKIVLAHMKRKILKDIKRKKVFDKPMTNQDVQWIITVPAIWSDFSRNFMRQAAERAGFIPEKTRLVVEPEAASAFVKSKNIAIKGNACRAFYWRKVLGTLLLILGEGHLIFVPTRFLIIEELLKYAGHLAITQVGRSLTKSYLIFWFKLYGRAVADKFKTDNRLKFFDLLRDFENKKNTFINSTQKIVIDVGGLSQLYQDKKRESIGNA</sequence>
<gene>
    <name evidence="1" type="ORF">DPMN_177628</name>
</gene>
<dbReference type="Proteomes" id="UP000828390">
    <property type="component" value="Unassembled WGS sequence"/>
</dbReference>
<protein>
    <submittedName>
        <fullName evidence="1">Uncharacterized protein</fullName>
    </submittedName>
</protein>
<name>A0A9D4IKD0_DREPO</name>
<evidence type="ECO:0000313" key="2">
    <source>
        <dbReference type="Proteomes" id="UP000828390"/>
    </source>
</evidence>
<accession>A0A9D4IKD0</accession>
<dbReference type="SUPFAM" id="SSF53067">
    <property type="entry name" value="Actin-like ATPase domain"/>
    <property type="match status" value="1"/>
</dbReference>
<organism evidence="1 2">
    <name type="scientific">Dreissena polymorpha</name>
    <name type="common">Zebra mussel</name>
    <name type="synonym">Mytilus polymorpha</name>
    <dbReference type="NCBI Taxonomy" id="45954"/>
    <lineage>
        <taxon>Eukaryota</taxon>
        <taxon>Metazoa</taxon>
        <taxon>Spiralia</taxon>
        <taxon>Lophotrochozoa</taxon>
        <taxon>Mollusca</taxon>
        <taxon>Bivalvia</taxon>
        <taxon>Autobranchia</taxon>
        <taxon>Heteroconchia</taxon>
        <taxon>Euheterodonta</taxon>
        <taxon>Imparidentia</taxon>
        <taxon>Neoheterodontei</taxon>
        <taxon>Myida</taxon>
        <taxon>Dreissenoidea</taxon>
        <taxon>Dreissenidae</taxon>
        <taxon>Dreissena</taxon>
    </lineage>
</organism>
<reference evidence="1" key="2">
    <citation type="submission" date="2020-11" db="EMBL/GenBank/DDBJ databases">
        <authorList>
            <person name="McCartney M.A."/>
            <person name="Auch B."/>
            <person name="Kono T."/>
            <person name="Mallez S."/>
            <person name="Becker A."/>
            <person name="Gohl D.M."/>
            <person name="Silverstein K.A.T."/>
            <person name="Koren S."/>
            <person name="Bechman K.B."/>
            <person name="Herman A."/>
            <person name="Abrahante J.E."/>
            <person name="Garbe J."/>
        </authorList>
    </citation>
    <scope>NUCLEOTIDE SEQUENCE</scope>
    <source>
        <strain evidence="1">Duluth1</strain>
        <tissue evidence="1">Whole animal</tissue>
    </source>
</reference>
<comment type="caution">
    <text evidence="1">The sequence shown here is derived from an EMBL/GenBank/DDBJ whole genome shotgun (WGS) entry which is preliminary data.</text>
</comment>
<dbReference type="AlphaFoldDB" id="A0A9D4IKD0"/>
<reference evidence="1" key="1">
    <citation type="journal article" date="2019" name="bioRxiv">
        <title>The Genome of the Zebra Mussel, Dreissena polymorpha: A Resource for Invasive Species Research.</title>
        <authorList>
            <person name="McCartney M.A."/>
            <person name="Auch B."/>
            <person name="Kono T."/>
            <person name="Mallez S."/>
            <person name="Zhang Y."/>
            <person name="Obille A."/>
            <person name="Becker A."/>
            <person name="Abrahante J.E."/>
            <person name="Garbe J."/>
            <person name="Badalamenti J.P."/>
            <person name="Herman A."/>
            <person name="Mangelson H."/>
            <person name="Liachko I."/>
            <person name="Sullivan S."/>
            <person name="Sone E.D."/>
            <person name="Koren S."/>
            <person name="Silverstein K.A.T."/>
            <person name="Beckman K.B."/>
            <person name="Gohl D.M."/>
        </authorList>
    </citation>
    <scope>NUCLEOTIDE SEQUENCE</scope>
    <source>
        <strain evidence="1">Duluth1</strain>
        <tissue evidence="1">Whole animal</tissue>
    </source>
</reference>
<dbReference type="EMBL" id="JAIWYP010000009">
    <property type="protein sequence ID" value="KAH3776209.1"/>
    <property type="molecule type" value="Genomic_DNA"/>
</dbReference>
<dbReference type="InterPro" id="IPR043129">
    <property type="entry name" value="ATPase_NBD"/>
</dbReference>
<proteinExistence type="predicted"/>
<evidence type="ECO:0000313" key="1">
    <source>
        <dbReference type="EMBL" id="KAH3776209.1"/>
    </source>
</evidence>